<keyword evidence="3" id="KW-1185">Reference proteome</keyword>
<dbReference type="Proteomes" id="UP001289581">
    <property type="component" value="Unassembled WGS sequence"/>
</dbReference>
<protein>
    <submittedName>
        <fullName evidence="2">Uncharacterized protein</fullName>
    </submittedName>
</protein>
<reference evidence="2 3" key="1">
    <citation type="submission" date="2023-06" db="EMBL/GenBank/DDBJ databases">
        <title>Actinomyces orist ORNL 0101 HMT-893 genome.</title>
        <authorList>
            <person name="Johnston C.D."/>
            <person name="Chen T."/>
            <person name="Dewhirst F.E."/>
        </authorList>
    </citation>
    <scope>NUCLEOTIDE SEQUENCE [LARGE SCALE GENOMIC DNA]</scope>
    <source>
        <strain evidence="2 3">ORNL 0101</strain>
    </source>
</reference>
<dbReference type="EMBL" id="JAXBCZ010000002">
    <property type="protein sequence ID" value="MEA1305552.1"/>
    <property type="molecule type" value="Genomic_DNA"/>
</dbReference>
<dbReference type="RefSeq" id="WP_322913034.1">
    <property type="nucleotide sequence ID" value="NZ_JAXBCZ010000002.1"/>
</dbReference>
<proteinExistence type="predicted"/>
<feature type="compositionally biased region" description="Polar residues" evidence="1">
    <location>
        <begin position="42"/>
        <end position="55"/>
    </location>
</feature>
<evidence type="ECO:0000313" key="3">
    <source>
        <dbReference type="Proteomes" id="UP001289581"/>
    </source>
</evidence>
<dbReference type="AlphaFoldDB" id="A0AAW9KY52"/>
<name>A0AAW9KY52_9ACTO</name>
<gene>
    <name evidence="2" type="ORF">QU665_10840</name>
</gene>
<feature type="region of interest" description="Disordered" evidence="1">
    <location>
        <begin position="1"/>
        <end position="55"/>
    </location>
</feature>
<evidence type="ECO:0000313" key="2">
    <source>
        <dbReference type="EMBL" id="MEA1305552.1"/>
    </source>
</evidence>
<sequence>MRSDNTCGVSGGPRGETASRSARLRGSNASNPLFRPLDNFGESVSTTRIRSNRSP</sequence>
<comment type="caution">
    <text evidence="2">The sequence shown here is derived from an EMBL/GenBank/DDBJ whole genome shotgun (WGS) entry which is preliminary data.</text>
</comment>
<organism evidence="2 3">
    <name type="scientific">Actinomyces oris</name>
    <dbReference type="NCBI Taxonomy" id="544580"/>
    <lineage>
        <taxon>Bacteria</taxon>
        <taxon>Bacillati</taxon>
        <taxon>Actinomycetota</taxon>
        <taxon>Actinomycetes</taxon>
        <taxon>Actinomycetales</taxon>
        <taxon>Actinomycetaceae</taxon>
        <taxon>Actinomyces</taxon>
    </lineage>
</organism>
<evidence type="ECO:0000256" key="1">
    <source>
        <dbReference type="SAM" id="MobiDB-lite"/>
    </source>
</evidence>
<accession>A0AAW9KY52</accession>